<dbReference type="InterPro" id="IPR036322">
    <property type="entry name" value="WD40_repeat_dom_sf"/>
</dbReference>
<sequence length="930" mass="103294">MEEDGQRTGAQSRVASASAAQIFDDEEGRESEETLPTALPSALNMCWSFGLNKSVPVINLSEGNKKVIFYATAHTGILYDFEHNKQRLLQGHCNPITCICASEDKRWIATADSGVNSMVIIWDSFTGIPVQTIFDAHESGCITIGMTPDAKYITTISSTLPQVVSVWDWTSNGDIPLCSATLDGDFGMQTFIIFNPDDTTQLVSNSPSQVIFYSLVDDKLEYVAPPLTDKDFNRSVGSYSQSVFQYQSTRALTATSCGNIVVWEHTGKDLPCNRKAFKIVKLQDKAITVLTTIEKYIVTGDISGHVRFLDQQLRLSNWYKHFDAGAVESVSFSFAKPPPPRTNAKNIALAASSTLDAAPFVVNDFVIGTTSANVVFFSPSTNSLQWVRKEHDMPVHAIACHPSQPQICIGGYNGDIQLWDYEDKKLIMSRKFNKLLVNCVTFNSTGDLLALGFTNGEVRIIDAVTLRDEGSDDSVAIFNHCHDSVTHIQFSHNSQYLATADLDRCVTLFKNQPDDDKEPWVYIGKQRAHYKTIQDIQFGIELDSDIPRLLSLGQDRVLVEYDLMNSRTDDVQLLSSERIEQSAVPQCFTWYPPIIKENFLVVANDQFKLKLYNSTTKMCRKTLLGPTYGTALQRIIVLPAYEDRENRFMTYITMDKIGVQMLPLDGNPHKSMALIAHPDGVSNLCSSYDGKYVFTAGGDDLSVLMWQVNPDALEAAARLGGEDLIPFYGLLEGGREGELFAELEDYFYYAQIRDQSVDTTETRQASTKVPLSQVPYIARALGFYPSEQEVEDMINEVKFSNYVETGKYVTHIDLGEFIKLYVNHRPAFGLSPADLHEAFTKLGVAGDLGFEIDRDELLTMLQSKGEHMTEGELAECMSTLMGEGDLGGSAETGTYDASDAGELLRAHLPEKFTAESFAAHVIGFSLEEGE</sequence>
<dbReference type="InterPro" id="IPR011992">
    <property type="entry name" value="EF-hand-dom_pair"/>
</dbReference>
<evidence type="ECO:0000256" key="1">
    <source>
        <dbReference type="ARBA" id="ARBA00004138"/>
    </source>
</evidence>
<evidence type="ECO:0000313" key="8">
    <source>
        <dbReference type="Proteomes" id="UP000515163"/>
    </source>
</evidence>
<dbReference type="AlphaFoldDB" id="A0A6P8H538"/>
<organism evidence="8 9">
    <name type="scientific">Actinia tenebrosa</name>
    <name type="common">Australian red waratah sea anemone</name>
    <dbReference type="NCBI Taxonomy" id="6105"/>
    <lineage>
        <taxon>Eukaryota</taxon>
        <taxon>Metazoa</taxon>
        <taxon>Cnidaria</taxon>
        <taxon>Anthozoa</taxon>
        <taxon>Hexacorallia</taxon>
        <taxon>Actiniaria</taxon>
        <taxon>Actiniidae</taxon>
        <taxon>Actinia</taxon>
    </lineage>
</organism>
<dbReference type="GeneID" id="116288787"/>
<dbReference type="PANTHER" id="PTHR13720:SF13">
    <property type="entry name" value="CILIA- AND FLAGELLA-ASSOCIATED PROTEIN 251"/>
    <property type="match status" value="1"/>
</dbReference>
<evidence type="ECO:0000256" key="3">
    <source>
        <dbReference type="ARBA" id="ARBA00022737"/>
    </source>
</evidence>
<evidence type="ECO:0000256" key="7">
    <source>
        <dbReference type="SAM" id="MobiDB-lite"/>
    </source>
</evidence>
<feature type="region of interest" description="Disordered" evidence="7">
    <location>
        <begin position="1"/>
        <end position="31"/>
    </location>
</feature>
<dbReference type="InterPro" id="IPR011047">
    <property type="entry name" value="Quinoprotein_ADH-like_sf"/>
</dbReference>
<accession>A0A6P8H538</accession>
<dbReference type="SUPFAM" id="SSF47473">
    <property type="entry name" value="EF-hand"/>
    <property type="match status" value="1"/>
</dbReference>
<evidence type="ECO:0000256" key="5">
    <source>
        <dbReference type="ARBA" id="ARBA00040994"/>
    </source>
</evidence>
<keyword evidence="4" id="KW-0966">Cell projection</keyword>
<dbReference type="GO" id="GO:0031514">
    <property type="term" value="C:motile cilium"/>
    <property type="evidence" value="ECO:0007669"/>
    <property type="project" value="TreeGrafter"/>
</dbReference>
<evidence type="ECO:0000256" key="4">
    <source>
        <dbReference type="ARBA" id="ARBA00023273"/>
    </source>
</evidence>
<keyword evidence="8" id="KW-1185">Reference proteome</keyword>
<feature type="repeat" description="WD" evidence="6">
    <location>
        <begin position="388"/>
        <end position="429"/>
    </location>
</feature>
<evidence type="ECO:0000313" key="9">
    <source>
        <dbReference type="RefSeq" id="XP_031551479.1"/>
    </source>
</evidence>
<dbReference type="SUPFAM" id="SSF50978">
    <property type="entry name" value="WD40 repeat-like"/>
    <property type="match status" value="1"/>
</dbReference>
<evidence type="ECO:0000256" key="6">
    <source>
        <dbReference type="PROSITE-ProRule" id="PRU00221"/>
    </source>
</evidence>
<dbReference type="Pfam" id="PF00400">
    <property type="entry name" value="WD40"/>
    <property type="match status" value="4"/>
</dbReference>
<comment type="subcellular location">
    <subcellularLocation>
        <location evidence="1">Cell projection</location>
        <location evidence="1">Cilium</location>
    </subcellularLocation>
</comment>
<reference evidence="9" key="1">
    <citation type="submission" date="2025-08" db="UniProtKB">
        <authorList>
            <consortium name="RefSeq"/>
        </authorList>
    </citation>
    <scope>IDENTIFICATION</scope>
    <source>
        <tissue evidence="9">Tentacle</tissue>
    </source>
</reference>
<dbReference type="Proteomes" id="UP000515163">
    <property type="component" value="Unplaced"/>
</dbReference>
<dbReference type="InterPro" id="IPR050630">
    <property type="entry name" value="WD_repeat_EMAP"/>
</dbReference>
<dbReference type="Gene3D" id="1.10.238.10">
    <property type="entry name" value="EF-hand"/>
    <property type="match status" value="1"/>
</dbReference>
<dbReference type="InterPro" id="IPR015943">
    <property type="entry name" value="WD40/YVTN_repeat-like_dom_sf"/>
</dbReference>
<dbReference type="Gene3D" id="2.130.10.10">
    <property type="entry name" value="YVTN repeat-like/Quinoprotein amine dehydrogenase"/>
    <property type="match status" value="2"/>
</dbReference>
<dbReference type="InterPro" id="IPR001680">
    <property type="entry name" value="WD40_rpt"/>
</dbReference>
<name>A0A6P8H538_ACTTE</name>
<gene>
    <name evidence="9" type="primary">LOC116288787</name>
</gene>
<dbReference type="SMART" id="SM00320">
    <property type="entry name" value="WD40"/>
    <property type="match status" value="8"/>
</dbReference>
<keyword evidence="2 6" id="KW-0853">WD repeat</keyword>
<feature type="compositionally biased region" description="Low complexity" evidence="7">
    <location>
        <begin position="10"/>
        <end position="21"/>
    </location>
</feature>
<proteinExistence type="predicted"/>
<dbReference type="RefSeq" id="XP_031551479.1">
    <property type="nucleotide sequence ID" value="XM_031695619.1"/>
</dbReference>
<evidence type="ECO:0000256" key="2">
    <source>
        <dbReference type="ARBA" id="ARBA00022574"/>
    </source>
</evidence>
<dbReference type="KEGG" id="aten:116288787"/>
<keyword evidence="3" id="KW-0677">Repeat</keyword>
<dbReference type="InParanoid" id="A0A6P8H538"/>
<dbReference type="FunCoup" id="A0A6P8H538">
    <property type="interactions" value="117"/>
</dbReference>
<dbReference type="PROSITE" id="PS50082">
    <property type="entry name" value="WD_REPEATS_2"/>
    <property type="match status" value="1"/>
</dbReference>
<dbReference type="SUPFAM" id="SSF50998">
    <property type="entry name" value="Quinoprotein alcohol dehydrogenase-like"/>
    <property type="match status" value="1"/>
</dbReference>
<dbReference type="PANTHER" id="PTHR13720">
    <property type="entry name" value="WD-40 REPEAT PROTEIN"/>
    <property type="match status" value="1"/>
</dbReference>
<protein>
    <recommendedName>
        <fullName evidence="5">Cilia- and flagella-associated protein 251</fullName>
    </recommendedName>
</protein>
<dbReference type="OrthoDB" id="4899631at2759"/>